<gene>
    <name evidence="10" type="ORF">FISHEDRAFT_46838</name>
</gene>
<dbReference type="InterPro" id="IPR019821">
    <property type="entry name" value="Kinesin_motor_CS"/>
</dbReference>
<evidence type="ECO:0000259" key="9">
    <source>
        <dbReference type="PROSITE" id="PS50067"/>
    </source>
</evidence>
<feature type="region of interest" description="Disordered" evidence="8">
    <location>
        <begin position="1"/>
        <end position="57"/>
    </location>
</feature>
<feature type="coiled-coil region" evidence="7">
    <location>
        <begin position="535"/>
        <end position="576"/>
    </location>
</feature>
<feature type="compositionally biased region" description="Polar residues" evidence="8">
    <location>
        <begin position="381"/>
        <end position="390"/>
    </location>
</feature>
<dbReference type="GO" id="GO:0005874">
    <property type="term" value="C:microtubule"/>
    <property type="evidence" value="ECO:0007669"/>
    <property type="project" value="UniProtKB-KW"/>
</dbReference>
<keyword evidence="2 5" id="KW-0067">ATP-binding</keyword>
<feature type="region of interest" description="Disordered" evidence="8">
    <location>
        <begin position="71"/>
        <end position="98"/>
    </location>
</feature>
<dbReference type="GO" id="GO:0008017">
    <property type="term" value="F:microtubule binding"/>
    <property type="evidence" value="ECO:0007669"/>
    <property type="project" value="InterPro"/>
</dbReference>
<organism evidence="10 11">
    <name type="scientific">Fistulina hepatica ATCC 64428</name>
    <dbReference type="NCBI Taxonomy" id="1128425"/>
    <lineage>
        <taxon>Eukaryota</taxon>
        <taxon>Fungi</taxon>
        <taxon>Dikarya</taxon>
        <taxon>Basidiomycota</taxon>
        <taxon>Agaricomycotina</taxon>
        <taxon>Agaricomycetes</taxon>
        <taxon>Agaricomycetidae</taxon>
        <taxon>Agaricales</taxon>
        <taxon>Fistulinaceae</taxon>
        <taxon>Fistulina</taxon>
    </lineage>
</organism>
<evidence type="ECO:0000256" key="5">
    <source>
        <dbReference type="PROSITE-ProRule" id="PRU00283"/>
    </source>
</evidence>
<feature type="region of interest" description="Disordered" evidence="8">
    <location>
        <begin position="808"/>
        <end position="837"/>
    </location>
</feature>
<feature type="binding site" evidence="5">
    <location>
        <begin position="236"/>
        <end position="243"/>
    </location>
    <ligand>
        <name>ATP</name>
        <dbReference type="ChEBI" id="CHEBI:30616"/>
    </ligand>
</feature>
<evidence type="ECO:0000256" key="2">
    <source>
        <dbReference type="ARBA" id="ARBA00022840"/>
    </source>
</evidence>
<feature type="compositionally biased region" description="Polar residues" evidence="8">
    <location>
        <begin position="38"/>
        <end position="48"/>
    </location>
</feature>
<keyword evidence="3 7" id="KW-0175">Coiled coil</keyword>
<keyword evidence="6" id="KW-0493">Microtubule</keyword>
<accession>A0A0D7A8I9</accession>
<feature type="region of interest" description="Disordered" evidence="8">
    <location>
        <begin position="665"/>
        <end position="691"/>
    </location>
</feature>
<dbReference type="Proteomes" id="UP000054144">
    <property type="component" value="Unassembled WGS sequence"/>
</dbReference>
<name>A0A0D7A8I9_9AGAR</name>
<evidence type="ECO:0000256" key="4">
    <source>
        <dbReference type="ARBA" id="ARBA00023175"/>
    </source>
</evidence>
<feature type="region of interest" description="Disordered" evidence="8">
    <location>
        <begin position="363"/>
        <end position="424"/>
    </location>
</feature>
<feature type="compositionally biased region" description="Basic and acidic residues" evidence="8">
    <location>
        <begin position="363"/>
        <end position="374"/>
    </location>
</feature>
<dbReference type="SUPFAM" id="SSF52540">
    <property type="entry name" value="P-loop containing nucleoside triphosphate hydrolases"/>
    <property type="match status" value="1"/>
</dbReference>
<keyword evidence="1 5" id="KW-0547">Nucleotide-binding</keyword>
<dbReference type="PANTHER" id="PTHR47968">
    <property type="entry name" value="CENTROMERE PROTEIN E"/>
    <property type="match status" value="1"/>
</dbReference>
<protein>
    <recommendedName>
        <fullName evidence="6">Kinesin-like protein</fullName>
    </recommendedName>
</protein>
<dbReference type="GO" id="GO:0005524">
    <property type="term" value="F:ATP binding"/>
    <property type="evidence" value="ECO:0007669"/>
    <property type="project" value="UniProtKB-UniRule"/>
</dbReference>
<dbReference type="Gene3D" id="3.40.850.10">
    <property type="entry name" value="Kinesin motor domain"/>
    <property type="match status" value="1"/>
</dbReference>
<sequence>MSTSASSNSGLFRTGRPAPFTPTKRPLSAAGSTPAARNHTTPGLLSSTHKYKAPLSSESKLRTGVKPLNLSFIHGTPSRPGSPMKADARPRTPATPHADLSEMDVTQVDPEEVLVDFQSVEPGDISGELDIHDISDANLRSQDKVMLEVFFVVSLIERRIRPTTSQSAWEAPVLSSAEQTIKLDPTYARTSTTPAHEFTFDSVLNGELNKPIYSSVARSHVYAAMEGFNAVVFAYGQTASGKTYTLSGTPDQPGIIPRAMRDIFGFIKRMPTREYLLRCSYLEIYNETIVDLLAPPSTSGTNVVHIQSANNAEVILAPLREEVVTSFKTVQDVLRRGEGNRRTATTDWNEHSSRSHSVFRVVIESRERGDRRDADADDFSNGRQTPSHSTCAAGGAHSGRQTPGLSGRTTPGLGGRRGHGPKLQGKCVQTSVLNLIDLAGSERATSDKDRTREGRYINTSLLTLGSVIGTLAENAVRGKNDHVRYRDSKLTRMLQPCLAGNARISVICTINPEPSAVAESLSTLGFAKRIKGVKLNAQKKEVVDTDALIARYQKEIEELKSRLAEREREAPVLTRRLSAREKIDESKAMRDLNSRIQQLTKLILTSQTVEDIPGDASRPASPTKVDFDMSPYQLQQELLAAHTQLESQATQILSLEAVLVAQGQGGPASLSESDSTSTLVDSDSSSESDKDRIIAEQAKKINELETAVREANQQGPMTNFAEKEQEWAAKLAEEKSKREEKERWADELVKQLDKERKTRILLEDQRRALAAFVSKFDAMTTVPFSKLPTPTPGGAAAMFTARRNERREVAQNDTIEETPEHRETSPARPTATGASIPEEWCLLAADESFEMEMQKVGRQETGLSRGKELKLFKGKADMIRGVFGAKENLPVTKSL</sequence>
<keyword evidence="11" id="KW-1185">Reference proteome</keyword>
<reference evidence="10 11" key="1">
    <citation type="journal article" date="2015" name="Fungal Genet. Biol.">
        <title>Evolution of novel wood decay mechanisms in Agaricales revealed by the genome sequences of Fistulina hepatica and Cylindrobasidium torrendii.</title>
        <authorList>
            <person name="Floudas D."/>
            <person name="Held B.W."/>
            <person name="Riley R."/>
            <person name="Nagy L.G."/>
            <person name="Koehler G."/>
            <person name="Ransdell A.S."/>
            <person name="Younus H."/>
            <person name="Chow J."/>
            <person name="Chiniquy J."/>
            <person name="Lipzen A."/>
            <person name="Tritt A."/>
            <person name="Sun H."/>
            <person name="Haridas S."/>
            <person name="LaButti K."/>
            <person name="Ohm R.A."/>
            <person name="Kues U."/>
            <person name="Blanchette R.A."/>
            <person name="Grigoriev I.V."/>
            <person name="Minto R.E."/>
            <person name="Hibbett D.S."/>
        </authorList>
    </citation>
    <scope>NUCLEOTIDE SEQUENCE [LARGE SCALE GENOMIC DNA]</scope>
    <source>
        <strain evidence="10 11">ATCC 64428</strain>
    </source>
</reference>
<dbReference type="SMART" id="SM00129">
    <property type="entry name" value="KISc"/>
    <property type="match status" value="1"/>
</dbReference>
<dbReference type="InterPro" id="IPR001752">
    <property type="entry name" value="Kinesin_motor_dom"/>
</dbReference>
<dbReference type="PANTHER" id="PTHR47968:SF75">
    <property type="entry name" value="CENTROMERE-ASSOCIATED PROTEIN E"/>
    <property type="match status" value="1"/>
</dbReference>
<proteinExistence type="inferred from homology"/>
<evidence type="ECO:0000256" key="7">
    <source>
        <dbReference type="SAM" id="Coils"/>
    </source>
</evidence>
<feature type="compositionally biased region" description="Low complexity" evidence="8">
    <location>
        <begin position="669"/>
        <end position="685"/>
    </location>
</feature>
<dbReference type="EMBL" id="KN882025">
    <property type="protein sequence ID" value="KIY46704.1"/>
    <property type="molecule type" value="Genomic_DNA"/>
</dbReference>
<dbReference type="AlphaFoldDB" id="A0A0D7A8I9"/>
<feature type="compositionally biased region" description="Low complexity" evidence="8">
    <location>
        <begin position="402"/>
        <end position="411"/>
    </location>
</feature>
<dbReference type="InterPro" id="IPR027417">
    <property type="entry name" value="P-loop_NTPase"/>
</dbReference>
<dbReference type="InterPro" id="IPR027640">
    <property type="entry name" value="Kinesin-like_fam"/>
</dbReference>
<evidence type="ECO:0000256" key="8">
    <source>
        <dbReference type="SAM" id="MobiDB-lite"/>
    </source>
</evidence>
<evidence type="ECO:0000313" key="10">
    <source>
        <dbReference type="EMBL" id="KIY46704.1"/>
    </source>
</evidence>
<comment type="similarity">
    <text evidence="5 6">Belongs to the TRAFAC class myosin-kinesin ATPase superfamily. Kinesin family.</text>
</comment>
<dbReference type="GO" id="GO:0003777">
    <property type="term" value="F:microtubule motor activity"/>
    <property type="evidence" value="ECO:0007669"/>
    <property type="project" value="InterPro"/>
</dbReference>
<dbReference type="PROSITE" id="PS50067">
    <property type="entry name" value="KINESIN_MOTOR_2"/>
    <property type="match status" value="1"/>
</dbReference>
<dbReference type="PROSITE" id="PS00411">
    <property type="entry name" value="KINESIN_MOTOR_1"/>
    <property type="match status" value="1"/>
</dbReference>
<dbReference type="PRINTS" id="PR00380">
    <property type="entry name" value="KINESINHEAVY"/>
</dbReference>
<dbReference type="GO" id="GO:0007018">
    <property type="term" value="P:microtubule-based movement"/>
    <property type="evidence" value="ECO:0007669"/>
    <property type="project" value="InterPro"/>
</dbReference>
<dbReference type="Pfam" id="PF00225">
    <property type="entry name" value="Kinesin"/>
    <property type="match status" value="2"/>
</dbReference>
<dbReference type="OrthoDB" id="3176171at2759"/>
<dbReference type="InterPro" id="IPR036961">
    <property type="entry name" value="Kinesin_motor_dom_sf"/>
</dbReference>
<evidence type="ECO:0000256" key="6">
    <source>
        <dbReference type="RuleBase" id="RU000394"/>
    </source>
</evidence>
<evidence type="ECO:0000313" key="11">
    <source>
        <dbReference type="Proteomes" id="UP000054144"/>
    </source>
</evidence>
<keyword evidence="4 5" id="KW-0505">Motor protein</keyword>
<feature type="compositionally biased region" description="Polar residues" evidence="8">
    <location>
        <begin position="1"/>
        <end position="11"/>
    </location>
</feature>
<evidence type="ECO:0000256" key="1">
    <source>
        <dbReference type="ARBA" id="ARBA00022741"/>
    </source>
</evidence>
<evidence type="ECO:0000256" key="3">
    <source>
        <dbReference type="ARBA" id="ARBA00023054"/>
    </source>
</evidence>
<feature type="domain" description="Kinesin motor" evidence="9">
    <location>
        <begin position="153"/>
        <end position="533"/>
    </location>
</feature>